<feature type="domain" description="Pectinesterase inhibitor" evidence="7">
    <location>
        <begin position="30"/>
        <end position="183"/>
    </location>
</feature>
<keyword evidence="3 6" id="KW-0732">Signal</keyword>
<dbReference type="GO" id="GO:0004857">
    <property type="term" value="F:enzyme inhibitor activity"/>
    <property type="evidence" value="ECO:0007669"/>
    <property type="project" value="InterPro"/>
</dbReference>
<evidence type="ECO:0000259" key="7">
    <source>
        <dbReference type="SMART" id="SM00856"/>
    </source>
</evidence>
<dbReference type="PANTHER" id="PTHR31080:SF87">
    <property type="entry name" value="PECTINESTERASE INHIBITOR 7"/>
    <property type="match status" value="1"/>
</dbReference>
<evidence type="ECO:0000313" key="8">
    <source>
        <dbReference type="EMBL" id="THU55041.1"/>
    </source>
</evidence>
<dbReference type="SMART" id="SM00856">
    <property type="entry name" value="PMEI"/>
    <property type="match status" value="1"/>
</dbReference>
<dbReference type="Proteomes" id="UP000317650">
    <property type="component" value="Chromosome 11"/>
</dbReference>
<dbReference type="Gene3D" id="1.20.140.40">
    <property type="entry name" value="Invertase/pectin methylesterase inhibitor family protein"/>
    <property type="match status" value="1"/>
</dbReference>
<keyword evidence="4" id="KW-1015">Disulfide bond</keyword>
<gene>
    <name evidence="8" type="ORF">C4D60_Mb11t02380</name>
</gene>
<feature type="chain" id="PRO_5020813323" description="Pectinesterase inhibitor domain-containing protein" evidence="6">
    <location>
        <begin position="25"/>
        <end position="202"/>
    </location>
</feature>
<evidence type="ECO:0000256" key="1">
    <source>
        <dbReference type="ARBA" id="ARBA00004239"/>
    </source>
</evidence>
<dbReference type="AlphaFoldDB" id="A0A4S8J187"/>
<evidence type="ECO:0000313" key="9">
    <source>
        <dbReference type="Proteomes" id="UP000317650"/>
    </source>
</evidence>
<comment type="similarity">
    <text evidence="5">Belongs to the PMEI family.</text>
</comment>
<sequence length="202" mass="21915">MERFVTLSMVLLGAALCAFAGALAVDARGVPSDFIRSSCRATQYPHLCERCLSTYAPPVRRSPRGVAAAALAVSADKARSASAFVRRVSVGARPVRSRESGAVQDCMETMRDSVDRLRRSVQEMKRMGRARSPRFAWHLSNVQTWVSAALTDEGTCLDSLSHNAGPTVRAAIRKRVVEVAQSLPPFRRALQSVNKATDADGL</sequence>
<reference evidence="8 9" key="1">
    <citation type="journal article" date="2019" name="Nat. Plants">
        <title>Genome sequencing of Musa balbisiana reveals subgenome evolution and function divergence in polyploid bananas.</title>
        <authorList>
            <person name="Yao X."/>
        </authorList>
    </citation>
    <scope>NUCLEOTIDE SEQUENCE [LARGE SCALE GENOMIC DNA]</scope>
    <source>
        <strain evidence="9">cv. DH-PKW</strain>
        <tissue evidence="8">Leaves</tissue>
    </source>
</reference>
<evidence type="ECO:0000256" key="2">
    <source>
        <dbReference type="ARBA" id="ARBA00022525"/>
    </source>
</evidence>
<dbReference type="CDD" id="cd15798">
    <property type="entry name" value="PMEI-like_3"/>
    <property type="match status" value="1"/>
</dbReference>
<dbReference type="InterPro" id="IPR035513">
    <property type="entry name" value="Invertase/methylesterase_inhib"/>
</dbReference>
<comment type="caution">
    <text evidence="8">The sequence shown here is derived from an EMBL/GenBank/DDBJ whole genome shotgun (WGS) entry which is preliminary data.</text>
</comment>
<evidence type="ECO:0000256" key="3">
    <source>
        <dbReference type="ARBA" id="ARBA00022729"/>
    </source>
</evidence>
<dbReference type="InterPro" id="IPR051955">
    <property type="entry name" value="PME_Inhibitor"/>
</dbReference>
<name>A0A4S8J187_MUSBA</name>
<dbReference type="NCBIfam" id="TIGR01614">
    <property type="entry name" value="PME_inhib"/>
    <property type="match status" value="1"/>
</dbReference>
<dbReference type="SUPFAM" id="SSF101148">
    <property type="entry name" value="Plant invertase/pectin methylesterase inhibitor"/>
    <property type="match status" value="1"/>
</dbReference>
<comment type="subcellular location">
    <subcellularLocation>
        <location evidence="1">Secreted</location>
        <location evidence="1">Extracellular space</location>
    </subcellularLocation>
</comment>
<dbReference type="Pfam" id="PF04043">
    <property type="entry name" value="PMEI"/>
    <property type="match status" value="1"/>
</dbReference>
<keyword evidence="9" id="KW-1185">Reference proteome</keyword>
<dbReference type="FunFam" id="1.20.140.40:FF:000006">
    <property type="entry name" value="Pectinesterase inhibitor 3"/>
    <property type="match status" value="1"/>
</dbReference>
<evidence type="ECO:0000256" key="6">
    <source>
        <dbReference type="SAM" id="SignalP"/>
    </source>
</evidence>
<dbReference type="InterPro" id="IPR006501">
    <property type="entry name" value="Pectinesterase_inhib_dom"/>
</dbReference>
<proteinExistence type="inferred from homology"/>
<dbReference type="EMBL" id="PYDT01000007">
    <property type="protein sequence ID" value="THU55041.1"/>
    <property type="molecule type" value="Genomic_DNA"/>
</dbReference>
<dbReference type="PANTHER" id="PTHR31080">
    <property type="entry name" value="PECTINESTERASE INHIBITOR-LIKE"/>
    <property type="match status" value="1"/>
</dbReference>
<feature type="signal peptide" evidence="6">
    <location>
        <begin position="1"/>
        <end position="24"/>
    </location>
</feature>
<dbReference type="GO" id="GO:0005576">
    <property type="term" value="C:extracellular region"/>
    <property type="evidence" value="ECO:0007669"/>
    <property type="project" value="UniProtKB-SubCell"/>
</dbReference>
<evidence type="ECO:0000256" key="5">
    <source>
        <dbReference type="ARBA" id="ARBA00038471"/>
    </source>
</evidence>
<keyword evidence="2" id="KW-0964">Secreted</keyword>
<organism evidence="8 9">
    <name type="scientific">Musa balbisiana</name>
    <name type="common">Banana</name>
    <dbReference type="NCBI Taxonomy" id="52838"/>
    <lineage>
        <taxon>Eukaryota</taxon>
        <taxon>Viridiplantae</taxon>
        <taxon>Streptophyta</taxon>
        <taxon>Embryophyta</taxon>
        <taxon>Tracheophyta</taxon>
        <taxon>Spermatophyta</taxon>
        <taxon>Magnoliopsida</taxon>
        <taxon>Liliopsida</taxon>
        <taxon>Zingiberales</taxon>
        <taxon>Musaceae</taxon>
        <taxon>Musa</taxon>
    </lineage>
</organism>
<accession>A0A4S8J187</accession>
<protein>
    <recommendedName>
        <fullName evidence="7">Pectinesterase inhibitor domain-containing protein</fullName>
    </recommendedName>
</protein>
<evidence type="ECO:0000256" key="4">
    <source>
        <dbReference type="ARBA" id="ARBA00023157"/>
    </source>
</evidence>